<dbReference type="InterPro" id="IPR036691">
    <property type="entry name" value="Endo/exonu/phosph_ase_sf"/>
</dbReference>
<accession>A0A3E0ICR2</accession>
<gene>
    <name evidence="3" type="ORF">C7448_101575</name>
</gene>
<keyword evidence="1" id="KW-0472">Membrane</keyword>
<keyword evidence="4" id="KW-1185">Reference proteome</keyword>
<comment type="caution">
    <text evidence="3">The sequence shown here is derived from an EMBL/GenBank/DDBJ whole genome shotgun (WGS) entry which is preliminary data.</text>
</comment>
<evidence type="ECO:0000313" key="4">
    <source>
        <dbReference type="Proteomes" id="UP000256884"/>
    </source>
</evidence>
<dbReference type="Proteomes" id="UP000256884">
    <property type="component" value="Unassembled WGS sequence"/>
</dbReference>
<dbReference type="Pfam" id="PF19580">
    <property type="entry name" value="Exo_endo_phos_3"/>
    <property type="match status" value="1"/>
</dbReference>
<dbReference type="SUPFAM" id="SSF56219">
    <property type="entry name" value="DNase I-like"/>
    <property type="match status" value="1"/>
</dbReference>
<dbReference type="PANTHER" id="PTHR42834:SF1">
    <property type="entry name" value="ENDONUCLEASE_EXONUCLEASE_PHOSPHATASE FAMILY PROTEIN (AFU_ORTHOLOGUE AFUA_3G09210)"/>
    <property type="match status" value="1"/>
</dbReference>
<evidence type="ECO:0000259" key="2">
    <source>
        <dbReference type="Pfam" id="PF19580"/>
    </source>
</evidence>
<evidence type="ECO:0000313" key="3">
    <source>
        <dbReference type="EMBL" id="REH56535.1"/>
    </source>
</evidence>
<organism evidence="3 4">
    <name type="scientific">Tenacibaculum gallaicum</name>
    <dbReference type="NCBI Taxonomy" id="561505"/>
    <lineage>
        <taxon>Bacteria</taxon>
        <taxon>Pseudomonadati</taxon>
        <taxon>Bacteroidota</taxon>
        <taxon>Flavobacteriia</taxon>
        <taxon>Flavobacteriales</taxon>
        <taxon>Flavobacteriaceae</taxon>
        <taxon>Tenacibaculum</taxon>
    </lineage>
</organism>
<dbReference type="GO" id="GO:0003824">
    <property type="term" value="F:catalytic activity"/>
    <property type="evidence" value="ECO:0007669"/>
    <property type="project" value="InterPro"/>
</dbReference>
<dbReference type="AlphaFoldDB" id="A0A3E0ICR2"/>
<sequence length="374" mass="43712">MKGNIILIIGFGSKIVLFLPSKIYKMRNITAFLVFIFVAFFTYAQQNQKKYKIRTVGFYNLENLFDTKNDPEKNDEASPIMEMKGDKEKVYLDKIDKLGEVISQLGAEKARTSPAILGVAEVENKKVLEDLVASEKLKKKRYSIIHFDSPDKRGIDVGLLYQSRYFKPIHFEAFNPNIYDQNYKVYTRDILLVSGYLDDELIHIIVNHWPSRRGGEAKSRPLREKAAYKVKQIIEKIKLNDPNPKVLIMGDFNDDPINSSFKKILQTKSKKKNVKEGDIYNPYEDMFRRGFNTLGYRDNINLFDQIMFTFPLLDKGEKDFSTYKMFKSGIFNKRFLTQKSGRYKGYPFRSFSYGKYTGGYSDHYPVYMYLIKED</sequence>
<keyword evidence="1" id="KW-0812">Transmembrane</keyword>
<evidence type="ECO:0000256" key="1">
    <source>
        <dbReference type="SAM" id="Phobius"/>
    </source>
</evidence>
<proteinExistence type="predicted"/>
<reference evidence="3 4" key="1">
    <citation type="submission" date="2018-08" db="EMBL/GenBank/DDBJ databases">
        <title>Genomic Encyclopedia of Type Strains, Phase IV (KMG-IV): sequencing the most valuable type-strain genomes for metagenomic binning, comparative biology and taxonomic classification.</title>
        <authorList>
            <person name="Goeker M."/>
        </authorList>
    </citation>
    <scope>NUCLEOTIDE SEQUENCE [LARGE SCALE GENOMIC DNA]</scope>
    <source>
        <strain evidence="3 4">DSM 18841</strain>
    </source>
</reference>
<dbReference type="PANTHER" id="PTHR42834">
    <property type="entry name" value="ENDONUCLEASE/EXONUCLEASE/PHOSPHATASE FAMILY PROTEIN (AFU_ORTHOLOGUE AFUA_3G09210)"/>
    <property type="match status" value="1"/>
</dbReference>
<keyword evidence="1" id="KW-1133">Transmembrane helix</keyword>
<dbReference type="Gene3D" id="3.60.10.10">
    <property type="entry name" value="Endonuclease/exonuclease/phosphatase"/>
    <property type="match status" value="1"/>
</dbReference>
<dbReference type="EMBL" id="QUNS01000001">
    <property type="protein sequence ID" value="REH56535.1"/>
    <property type="molecule type" value="Genomic_DNA"/>
</dbReference>
<feature type="domain" description="Endonuclease/exonuclease/phosphatase" evidence="2">
    <location>
        <begin position="55"/>
        <end position="372"/>
    </location>
</feature>
<dbReference type="InterPro" id="IPR005135">
    <property type="entry name" value="Endo/exonuclease/phosphatase"/>
</dbReference>
<feature type="transmembrane region" description="Helical" evidence="1">
    <location>
        <begin position="26"/>
        <end position="44"/>
    </location>
</feature>
<protein>
    <recommendedName>
        <fullName evidence="2">Endonuclease/exonuclease/phosphatase domain-containing protein</fullName>
    </recommendedName>
</protein>
<name>A0A3E0ICR2_9FLAO</name>